<evidence type="ECO:0000313" key="2">
    <source>
        <dbReference type="Proteomes" id="UP001178461"/>
    </source>
</evidence>
<accession>A0AA35L4F3</accession>
<evidence type="ECO:0000313" key="1">
    <source>
        <dbReference type="EMBL" id="CAI5789136.1"/>
    </source>
</evidence>
<organism evidence="1 2">
    <name type="scientific">Podarcis lilfordi</name>
    <name type="common">Lilford's wall lizard</name>
    <dbReference type="NCBI Taxonomy" id="74358"/>
    <lineage>
        <taxon>Eukaryota</taxon>
        <taxon>Metazoa</taxon>
        <taxon>Chordata</taxon>
        <taxon>Craniata</taxon>
        <taxon>Vertebrata</taxon>
        <taxon>Euteleostomi</taxon>
        <taxon>Lepidosauria</taxon>
        <taxon>Squamata</taxon>
        <taxon>Bifurcata</taxon>
        <taxon>Unidentata</taxon>
        <taxon>Episquamata</taxon>
        <taxon>Laterata</taxon>
        <taxon>Lacertibaenia</taxon>
        <taxon>Lacertidae</taxon>
        <taxon>Podarcis</taxon>
    </lineage>
</organism>
<dbReference type="Proteomes" id="UP001178461">
    <property type="component" value="Chromosome 12"/>
</dbReference>
<name>A0AA35L4F3_9SAUR</name>
<sequence length="98" mass="10804">MEMTEPRPMVIDWDSSDTVVSARDPGDLILHGSSAPSAARAETRELPGPSEESAALLFLRRPSLDLTFSSPRCPLANFSSFRLPASHREIKKAHNIFL</sequence>
<proteinExistence type="predicted"/>
<protein>
    <submittedName>
        <fullName evidence="1">Uncharacterized protein</fullName>
    </submittedName>
</protein>
<dbReference type="AlphaFoldDB" id="A0AA35L4F3"/>
<gene>
    <name evidence="1" type="ORF">PODLI_1B016674</name>
</gene>
<dbReference type="EMBL" id="OX395137">
    <property type="protein sequence ID" value="CAI5789136.1"/>
    <property type="molecule type" value="Genomic_DNA"/>
</dbReference>
<reference evidence="1" key="1">
    <citation type="submission" date="2022-12" db="EMBL/GenBank/DDBJ databases">
        <authorList>
            <person name="Alioto T."/>
            <person name="Alioto T."/>
            <person name="Gomez Garrido J."/>
        </authorList>
    </citation>
    <scope>NUCLEOTIDE SEQUENCE</scope>
</reference>
<keyword evidence="2" id="KW-1185">Reference proteome</keyword>